<dbReference type="EMBL" id="JADBEG010000001">
    <property type="protein sequence ID" value="MBE1499388.1"/>
    <property type="molecule type" value="Genomic_DNA"/>
</dbReference>
<evidence type="ECO:0000313" key="1">
    <source>
        <dbReference type="EMBL" id="MBE1499388.1"/>
    </source>
</evidence>
<dbReference type="Proteomes" id="UP000631670">
    <property type="component" value="Unassembled WGS sequence"/>
</dbReference>
<name>A0ABR9I8B6_9PSEU</name>
<keyword evidence="2" id="KW-1185">Reference proteome</keyword>
<sequence>MLAVKMTSGGDVVKLTYIAQVGGYVVTAFAL</sequence>
<gene>
    <name evidence="1" type="ORF">H4696_006488</name>
</gene>
<comment type="caution">
    <text evidence="1">The sequence shown here is derived from an EMBL/GenBank/DDBJ whole genome shotgun (WGS) entry which is preliminary data.</text>
</comment>
<reference evidence="1 2" key="1">
    <citation type="submission" date="2020-10" db="EMBL/GenBank/DDBJ databases">
        <title>Sequencing the genomes of 1000 actinobacteria strains.</title>
        <authorList>
            <person name="Klenk H.-P."/>
        </authorList>
    </citation>
    <scope>NUCLEOTIDE SEQUENCE [LARGE SCALE GENOMIC DNA]</scope>
    <source>
        <strain evidence="1 2">DSM 44653</strain>
    </source>
</reference>
<protein>
    <submittedName>
        <fullName evidence="1">Uncharacterized protein</fullName>
    </submittedName>
</protein>
<evidence type="ECO:0000313" key="2">
    <source>
        <dbReference type="Proteomes" id="UP000631670"/>
    </source>
</evidence>
<organism evidence="1 2">
    <name type="scientific">Amycolatopsis lexingtonensis</name>
    <dbReference type="NCBI Taxonomy" id="218822"/>
    <lineage>
        <taxon>Bacteria</taxon>
        <taxon>Bacillati</taxon>
        <taxon>Actinomycetota</taxon>
        <taxon>Actinomycetes</taxon>
        <taxon>Pseudonocardiales</taxon>
        <taxon>Pseudonocardiaceae</taxon>
        <taxon>Amycolatopsis</taxon>
    </lineage>
</organism>
<proteinExistence type="predicted"/>
<accession>A0ABR9I8B6</accession>